<evidence type="ECO:0000313" key="4">
    <source>
        <dbReference type="Proteomes" id="UP000779574"/>
    </source>
</evidence>
<keyword evidence="2" id="KW-0812">Transmembrane</keyword>
<protein>
    <submittedName>
        <fullName evidence="3">Uncharacterized protein</fullName>
    </submittedName>
</protein>
<keyword evidence="2" id="KW-0472">Membrane</keyword>
<sequence>MDLLREMQIATCIGLASMVFVIGATYILPRVWVTPLLHVLLVYWCLAAVYIVFRVWTFETLNEPRDAEPQTFEEYCAMLGYKPKGMSYENTSDWEDIDDTTNSSETFGIDTPSETGKSSSSSTSISTDSDTSSDSDDTISSLGSAIQPFPQQETPRYYKGPRARLEAAIRRRKTAKPTNTAATMIQQPEPLKSKDQTPIETLTVKLKQPPRENLPGRSHIAKSKIASGHQSPPISYLYEKAKQQPADVIVLYVVKGIEDEERMLVRMHKTTPFVFLKNKLRDKDDIISELAIKEPEGGEFPVFDYDTPLSVSFLLQQMVPRSERSES</sequence>
<feature type="non-terminal residue" evidence="3">
    <location>
        <position position="327"/>
    </location>
</feature>
<feature type="transmembrane region" description="Helical" evidence="2">
    <location>
        <begin position="35"/>
        <end position="56"/>
    </location>
</feature>
<reference evidence="3" key="1">
    <citation type="journal article" date="2021" name="J Fungi (Basel)">
        <title>Virulence traits and population genomics of the black yeast Aureobasidium melanogenum.</title>
        <authorList>
            <person name="Cernosa A."/>
            <person name="Sun X."/>
            <person name="Gostincar C."/>
            <person name="Fang C."/>
            <person name="Gunde-Cimerman N."/>
            <person name="Song Z."/>
        </authorList>
    </citation>
    <scope>NUCLEOTIDE SEQUENCE</scope>
    <source>
        <strain evidence="3">EXF-9911</strain>
    </source>
</reference>
<accession>A0A9P8J4C4</accession>
<evidence type="ECO:0000256" key="2">
    <source>
        <dbReference type="SAM" id="Phobius"/>
    </source>
</evidence>
<gene>
    <name evidence="3" type="ORF">KCU76_g12413</name>
</gene>
<dbReference type="EMBL" id="JAHFXF010000638">
    <property type="protein sequence ID" value="KAG9684451.1"/>
    <property type="molecule type" value="Genomic_DNA"/>
</dbReference>
<feature type="transmembrane region" description="Helical" evidence="2">
    <location>
        <begin position="7"/>
        <end position="29"/>
    </location>
</feature>
<dbReference type="Proteomes" id="UP000779574">
    <property type="component" value="Unassembled WGS sequence"/>
</dbReference>
<name>A0A9P8J4C4_AURME</name>
<dbReference type="OrthoDB" id="3944024at2759"/>
<comment type="caution">
    <text evidence="3">The sequence shown here is derived from an EMBL/GenBank/DDBJ whole genome shotgun (WGS) entry which is preliminary data.</text>
</comment>
<proteinExistence type="predicted"/>
<dbReference type="AlphaFoldDB" id="A0A9P8J4C4"/>
<feature type="compositionally biased region" description="Polar residues" evidence="1">
    <location>
        <begin position="100"/>
        <end position="117"/>
    </location>
</feature>
<reference evidence="3" key="2">
    <citation type="submission" date="2021-08" db="EMBL/GenBank/DDBJ databases">
        <authorList>
            <person name="Gostincar C."/>
            <person name="Sun X."/>
            <person name="Song Z."/>
            <person name="Gunde-Cimerman N."/>
        </authorList>
    </citation>
    <scope>NUCLEOTIDE SEQUENCE</scope>
    <source>
        <strain evidence="3">EXF-9911</strain>
    </source>
</reference>
<evidence type="ECO:0000256" key="1">
    <source>
        <dbReference type="SAM" id="MobiDB-lite"/>
    </source>
</evidence>
<evidence type="ECO:0000313" key="3">
    <source>
        <dbReference type="EMBL" id="KAG9684451.1"/>
    </source>
</evidence>
<feature type="compositionally biased region" description="Low complexity" evidence="1">
    <location>
        <begin position="118"/>
        <end position="130"/>
    </location>
</feature>
<organism evidence="3 4">
    <name type="scientific">Aureobasidium melanogenum</name>
    <name type="common">Aureobasidium pullulans var. melanogenum</name>
    <dbReference type="NCBI Taxonomy" id="46634"/>
    <lineage>
        <taxon>Eukaryota</taxon>
        <taxon>Fungi</taxon>
        <taxon>Dikarya</taxon>
        <taxon>Ascomycota</taxon>
        <taxon>Pezizomycotina</taxon>
        <taxon>Dothideomycetes</taxon>
        <taxon>Dothideomycetidae</taxon>
        <taxon>Dothideales</taxon>
        <taxon>Saccotheciaceae</taxon>
        <taxon>Aureobasidium</taxon>
    </lineage>
</organism>
<keyword evidence="2" id="KW-1133">Transmembrane helix</keyword>
<feature type="region of interest" description="Disordered" evidence="1">
    <location>
        <begin position="90"/>
        <end position="160"/>
    </location>
</feature>